<dbReference type="AlphaFoldDB" id="A0A2U2DRS6"/>
<dbReference type="PANTHER" id="PTHR10272:SF0">
    <property type="entry name" value="PLATELET-ACTIVATING FACTOR ACETYLHYDROLASE"/>
    <property type="match status" value="1"/>
</dbReference>
<dbReference type="InterPro" id="IPR029058">
    <property type="entry name" value="AB_hydrolase_fold"/>
</dbReference>
<keyword evidence="3" id="KW-0443">Lipid metabolism</keyword>
<dbReference type="OrthoDB" id="9814760at2"/>
<name>A0A2U2DRS6_9HYPH</name>
<dbReference type="GO" id="GO:0003847">
    <property type="term" value="F:1-alkyl-2-acetylglycerophosphocholine esterase activity"/>
    <property type="evidence" value="ECO:0007669"/>
    <property type="project" value="TreeGrafter"/>
</dbReference>
<proteinExistence type="predicted"/>
<evidence type="ECO:0000256" key="1">
    <source>
        <dbReference type="ARBA" id="ARBA00022801"/>
    </source>
</evidence>
<accession>A0A2U2DRS6</accession>
<dbReference type="PANTHER" id="PTHR10272">
    <property type="entry name" value="PLATELET-ACTIVATING FACTOR ACETYLHYDROLASE"/>
    <property type="match status" value="1"/>
</dbReference>
<evidence type="ECO:0000313" key="5">
    <source>
        <dbReference type="Proteomes" id="UP000245252"/>
    </source>
</evidence>
<keyword evidence="5" id="KW-1185">Reference proteome</keyword>
<evidence type="ECO:0000313" key="4">
    <source>
        <dbReference type="EMBL" id="PWE56026.1"/>
    </source>
</evidence>
<evidence type="ECO:0000256" key="2">
    <source>
        <dbReference type="ARBA" id="ARBA00022963"/>
    </source>
</evidence>
<keyword evidence="2" id="KW-0442">Lipid degradation</keyword>
<dbReference type="GO" id="GO:0016042">
    <property type="term" value="P:lipid catabolic process"/>
    <property type="evidence" value="ECO:0007669"/>
    <property type="project" value="UniProtKB-KW"/>
</dbReference>
<dbReference type="EMBL" id="QFBC01000004">
    <property type="protein sequence ID" value="PWE56026.1"/>
    <property type="molecule type" value="Genomic_DNA"/>
</dbReference>
<sequence>MLHTLVISVFTAATTLIDALTPAAAFEAGTQWITITPPHRSATEAVLITYPAKADGDAYTLGADDLWTGVPARRNATPVAEKFPLVILSHGSGGNAASLGWLTTELARNGFIVAAPNHLHSTSGDSIPVESFKIWERPQDISALIDRLLADPDWSRIIDKDRIGGIGFSLGGTSMMLAAGAQTSLGAFDDYCQAADGKDGGCNWFLRGGVDLSKVDRTAFEGSYRDPRLSALVAVDPGFAMAYQPDSLKAMALPTLVINLGEGDGILPGVRSDALVKQIPGAGYAAIPAATHFTFLGVCNPNGAEVLKRYGEEEPICEDGGDVSRVELHKQIFFQAAVFLRKALVEK</sequence>
<dbReference type="PIRSF" id="PIRSF031982">
    <property type="entry name" value="UCP031982_abhydr"/>
    <property type="match status" value="1"/>
</dbReference>
<dbReference type="Gene3D" id="3.40.50.1820">
    <property type="entry name" value="alpha/beta hydrolase"/>
    <property type="match status" value="1"/>
</dbReference>
<dbReference type="InterPro" id="IPR016986">
    <property type="entry name" value="UCP031982_abhydr"/>
</dbReference>
<keyword evidence="1 4" id="KW-0378">Hydrolase</keyword>
<dbReference type="SUPFAM" id="SSF53474">
    <property type="entry name" value="alpha/beta-Hydrolases"/>
    <property type="match status" value="1"/>
</dbReference>
<organism evidence="4 5">
    <name type="scientific">Metarhizobium album</name>
    <dbReference type="NCBI Taxonomy" id="2182425"/>
    <lineage>
        <taxon>Bacteria</taxon>
        <taxon>Pseudomonadati</taxon>
        <taxon>Pseudomonadota</taxon>
        <taxon>Alphaproteobacteria</taxon>
        <taxon>Hyphomicrobiales</taxon>
        <taxon>Rhizobiaceae</taxon>
        <taxon>Metarhizobium</taxon>
    </lineage>
</organism>
<evidence type="ECO:0000256" key="3">
    <source>
        <dbReference type="ARBA" id="ARBA00023098"/>
    </source>
</evidence>
<dbReference type="RefSeq" id="WP_109458346.1">
    <property type="nucleotide sequence ID" value="NZ_QFBC01000004.1"/>
</dbReference>
<reference evidence="4 5" key="1">
    <citation type="submission" date="2018-05" db="EMBL/GenBank/DDBJ databases">
        <title>The draft genome of strain NS-104.</title>
        <authorList>
            <person name="Hang P."/>
            <person name="Jiang J."/>
        </authorList>
    </citation>
    <scope>NUCLEOTIDE SEQUENCE [LARGE SCALE GENOMIC DNA]</scope>
    <source>
        <strain evidence="4 5">NS-104</strain>
    </source>
</reference>
<protein>
    <submittedName>
        <fullName evidence="4">Dienelactone hydrolase</fullName>
    </submittedName>
</protein>
<dbReference type="Proteomes" id="UP000245252">
    <property type="component" value="Unassembled WGS sequence"/>
</dbReference>
<gene>
    <name evidence="4" type="ORF">DEM27_11325</name>
</gene>
<dbReference type="Pfam" id="PF03403">
    <property type="entry name" value="PAF-AH_p_II"/>
    <property type="match status" value="1"/>
</dbReference>
<comment type="caution">
    <text evidence="4">The sequence shown here is derived from an EMBL/GenBank/DDBJ whole genome shotgun (WGS) entry which is preliminary data.</text>
</comment>